<organism evidence="2 3">
    <name type="scientific">Eumeta variegata</name>
    <name type="common">Bagworm moth</name>
    <name type="synonym">Eumeta japonica</name>
    <dbReference type="NCBI Taxonomy" id="151549"/>
    <lineage>
        <taxon>Eukaryota</taxon>
        <taxon>Metazoa</taxon>
        <taxon>Ecdysozoa</taxon>
        <taxon>Arthropoda</taxon>
        <taxon>Hexapoda</taxon>
        <taxon>Insecta</taxon>
        <taxon>Pterygota</taxon>
        <taxon>Neoptera</taxon>
        <taxon>Endopterygota</taxon>
        <taxon>Lepidoptera</taxon>
        <taxon>Glossata</taxon>
        <taxon>Ditrysia</taxon>
        <taxon>Tineoidea</taxon>
        <taxon>Psychidae</taxon>
        <taxon>Oiketicinae</taxon>
        <taxon>Eumeta</taxon>
    </lineage>
</organism>
<feature type="region of interest" description="Disordered" evidence="1">
    <location>
        <begin position="112"/>
        <end position="146"/>
    </location>
</feature>
<dbReference type="Proteomes" id="UP000299102">
    <property type="component" value="Unassembled WGS sequence"/>
</dbReference>
<gene>
    <name evidence="2" type="ORF">EVAR_75853_1</name>
</gene>
<dbReference type="AlphaFoldDB" id="A0A4C1TDA3"/>
<sequence length="146" mass="15877">MHHTRKEWTTCSRNWRLSWRDRGTVLSTVSYMAAYRFDGISTSLETLHLGSSFEPPADETDQISRRADVDVSGDIYPAHSRSATALLDNLGTIGTGARRWITNKGRLGVMRKAGARGARRAAGAPRGPRYADGGPFGARPGRSGSS</sequence>
<feature type="compositionally biased region" description="Low complexity" evidence="1">
    <location>
        <begin position="120"/>
        <end position="133"/>
    </location>
</feature>
<evidence type="ECO:0000256" key="1">
    <source>
        <dbReference type="SAM" id="MobiDB-lite"/>
    </source>
</evidence>
<accession>A0A4C1TDA3</accession>
<evidence type="ECO:0000313" key="3">
    <source>
        <dbReference type="Proteomes" id="UP000299102"/>
    </source>
</evidence>
<dbReference type="EMBL" id="BGZK01000051">
    <property type="protein sequence ID" value="GBP12442.1"/>
    <property type="molecule type" value="Genomic_DNA"/>
</dbReference>
<proteinExistence type="predicted"/>
<evidence type="ECO:0000313" key="2">
    <source>
        <dbReference type="EMBL" id="GBP12442.1"/>
    </source>
</evidence>
<name>A0A4C1TDA3_EUMVA</name>
<comment type="caution">
    <text evidence="2">The sequence shown here is derived from an EMBL/GenBank/DDBJ whole genome shotgun (WGS) entry which is preliminary data.</text>
</comment>
<reference evidence="2 3" key="1">
    <citation type="journal article" date="2019" name="Commun. Biol.">
        <title>The bagworm genome reveals a unique fibroin gene that provides high tensile strength.</title>
        <authorList>
            <person name="Kono N."/>
            <person name="Nakamura H."/>
            <person name="Ohtoshi R."/>
            <person name="Tomita M."/>
            <person name="Numata K."/>
            <person name="Arakawa K."/>
        </authorList>
    </citation>
    <scope>NUCLEOTIDE SEQUENCE [LARGE SCALE GENOMIC DNA]</scope>
</reference>
<keyword evidence="3" id="KW-1185">Reference proteome</keyword>
<protein>
    <submittedName>
        <fullName evidence="2">Uncharacterized protein</fullName>
    </submittedName>
</protein>